<dbReference type="SUPFAM" id="SSF53335">
    <property type="entry name" value="S-adenosyl-L-methionine-dependent methyltransferases"/>
    <property type="match status" value="1"/>
</dbReference>
<protein>
    <recommendedName>
        <fullName evidence="3">Class I SAM-dependent methyltransferase</fullName>
    </recommendedName>
</protein>
<name>A0A437MRZ9_9SPHI</name>
<comment type="caution">
    <text evidence="1">The sequence shown here is derived from an EMBL/GenBank/DDBJ whole genome shotgun (WGS) entry which is preliminary data.</text>
</comment>
<evidence type="ECO:0008006" key="3">
    <source>
        <dbReference type="Google" id="ProtNLM"/>
    </source>
</evidence>
<dbReference type="RefSeq" id="WP_127705646.1">
    <property type="nucleotide sequence ID" value="NZ_SACK01000005.1"/>
</dbReference>
<evidence type="ECO:0000313" key="2">
    <source>
        <dbReference type="Proteomes" id="UP000282759"/>
    </source>
</evidence>
<reference evidence="1 2" key="1">
    <citation type="submission" date="2019-01" db="EMBL/GenBank/DDBJ databases">
        <authorList>
            <person name="Chen W.-M."/>
        </authorList>
    </citation>
    <scope>NUCLEOTIDE SEQUENCE [LARGE SCALE GENOMIC DNA]</scope>
    <source>
        <strain evidence="1 2">YBJ-36</strain>
    </source>
</reference>
<proteinExistence type="predicted"/>
<dbReference type="Gene3D" id="3.40.50.150">
    <property type="entry name" value="Vaccinia Virus protein VP39"/>
    <property type="match status" value="1"/>
</dbReference>
<gene>
    <name evidence="1" type="ORF">EOD41_13210</name>
</gene>
<accession>A0A437MRZ9</accession>
<dbReference type="OrthoDB" id="146908at2"/>
<sequence>MNNLKDFYIKHLEQSFANAEVGKSKITEDILEMYGMTGHKTRHFYNNLLDIDDSRYLEVGTWAGSSVCAAMYGNRSDVVCIDNWSEFGGEEVKDIFLEYFDEYKGENKATFIEDDCFNVNLDSQKKFNIYLYDGGHAYEEHYKAVFQFLDHLDDLFILIIDDWNWAKVRNGTRDAIKDSGLQVLWEREIILTKNDEHTPPDEAKVNWWNGIAVFLIRNISKT</sequence>
<keyword evidence="2" id="KW-1185">Reference proteome</keyword>
<dbReference type="Pfam" id="PF13578">
    <property type="entry name" value="Methyltransf_24"/>
    <property type="match status" value="1"/>
</dbReference>
<dbReference type="Proteomes" id="UP000282759">
    <property type="component" value="Unassembled WGS sequence"/>
</dbReference>
<organism evidence="1 2">
    <name type="scientific">Mucilaginibacter limnophilus</name>
    <dbReference type="NCBI Taxonomy" id="1932778"/>
    <lineage>
        <taxon>Bacteria</taxon>
        <taxon>Pseudomonadati</taxon>
        <taxon>Bacteroidota</taxon>
        <taxon>Sphingobacteriia</taxon>
        <taxon>Sphingobacteriales</taxon>
        <taxon>Sphingobacteriaceae</taxon>
        <taxon>Mucilaginibacter</taxon>
    </lineage>
</organism>
<evidence type="ECO:0000313" key="1">
    <source>
        <dbReference type="EMBL" id="RVU00430.1"/>
    </source>
</evidence>
<dbReference type="InterPro" id="IPR029063">
    <property type="entry name" value="SAM-dependent_MTases_sf"/>
</dbReference>
<dbReference type="EMBL" id="SACK01000005">
    <property type="protein sequence ID" value="RVU00430.1"/>
    <property type="molecule type" value="Genomic_DNA"/>
</dbReference>
<dbReference type="AlphaFoldDB" id="A0A437MRZ9"/>